<dbReference type="EC" id="1.7.-.-" evidence="2"/>
<accession>A0A449B065</accession>
<sequence>MQIIELTYFKEVDLVVISNSMINFGPSAIVKNFIDSICVPNKTFSYKYSKQGDAIGLLTNLNVIIVSTQGAPKGWYPFGNHTEWLKGVFKFIGAQNVDVVEFLGTKVAPNNLVNPKEVSPELLKPLFDFLNQQK</sequence>
<keyword evidence="3" id="KW-1185">Reference proteome</keyword>
<evidence type="ECO:0000313" key="2">
    <source>
        <dbReference type="EMBL" id="VEU73160.1"/>
    </source>
</evidence>
<dbReference type="Pfam" id="PF02525">
    <property type="entry name" value="Flavodoxin_2"/>
    <property type="match status" value="1"/>
</dbReference>
<dbReference type="OrthoDB" id="9805013at2"/>
<dbReference type="InterPro" id="IPR029039">
    <property type="entry name" value="Flavoprotein-like_sf"/>
</dbReference>
<gene>
    <name evidence="2" type="primary">azoR_2</name>
    <name evidence="2" type="ORF">NCTC10186_00648</name>
</gene>
<dbReference type="GO" id="GO:0016491">
    <property type="term" value="F:oxidoreductase activity"/>
    <property type="evidence" value="ECO:0007669"/>
    <property type="project" value="UniProtKB-KW"/>
</dbReference>
<dbReference type="KEGG" id="mgal:NCTC10186_00648"/>
<evidence type="ECO:0000259" key="1">
    <source>
        <dbReference type="Pfam" id="PF02525"/>
    </source>
</evidence>
<dbReference type="Proteomes" id="UP000289862">
    <property type="component" value="Plasmid 2"/>
</dbReference>
<dbReference type="NCBIfam" id="NF002370">
    <property type="entry name" value="PRK01355.1"/>
    <property type="match status" value="1"/>
</dbReference>
<evidence type="ECO:0000313" key="3">
    <source>
        <dbReference type="Proteomes" id="UP000289862"/>
    </source>
</evidence>
<proteinExistence type="predicted"/>
<feature type="domain" description="Flavodoxin-like fold" evidence="1">
    <location>
        <begin position="7"/>
        <end position="108"/>
    </location>
</feature>
<name>A0A449B065_9BACT</name>
<reference evidence="2 3" key="1">
    <citation type="submission" date="2019-01" db="EMBL/GenBank/DDBJ databases">
        <authorList>
            <consortium name="Pathogen Informatics"/>
        </authorList>
    </citation>
    <scope>NUCLEOTIDE SEQUENCE [LARGE SCALE GENOMIC DNA]</scope>
    <source>
        <strain evidence="2 3">NCTC10186</strain>
        <plasmid evidence="3">2</plasmid>
    </source>
</reference>
<dbReference type="PANTHER" id="PTHR43741">
    <property type="entry name" value="FMN-DEPENDENT NADH-AZOREDUCTASE 1"/>
    <property type="match status" value="1"/>
</dbReference>
<dbReference type="Gene3D" id="3.40.50.360">
    <property type="match status" value="1"/>
</dbReference>
<keyword evidence="2" id="KW-0614">Plasmid</keyword>
<dbReference type="InterPro" id="IPR050104">
    <property type="entry name" value="FMN-dep_NADH:Q_OxRdtase_AzoR1"/>
</dbReference>
<keyword evidence="2" id="KW-0560">Oxidoreductase</keyword>
<dbReference type="EMBL" id="LR215032">
    <property type="protein sequence ID" value="VEU73160.1"/>
    <property type="molecule type" value="Genomic_DNA"/>
</dbReference>
<dbReference type="AlphaFoldDB" id="A0A449B065"/>
<dbReference type="InterPro" id="IPR003680">
    <property type="entry name" value="Flavodoxin_fold"/>
</dbReference>
<organism evidence="2 3">
    <name type="scientific">Mycoplasmopsis gallopavonis</name>
    <dbReference type="NCBI Taxonomy" id="76629"/>
    <lineage>
        <taxon>Bacteria</taxon>
        <taxon>Bacillati</taxon>
        <taxon>Mycoplasmatota</taxon>
        <taxon>Mycoplasmoidales</taxon>
        <taxon>Metamycoplasmataceae</taxon>
        <taxon>Mycoplasmopsis</taxon>
    </lineage>
</organism>
<protein>
    <submittedName>
        <fullName evidence="2">FMN-dependent NADH-azoreductase</fullName>
        <ecNumber evidence="2">1.7.-.-</ecNumber>
    </submittedName>
</protein>
<geneLocation type="plasmid" evidence="2 3">
    <name>2</name>
</geneLocation>
<dbReference type="RefSeq" id="WP_119571910.1">
    <property type="nucleotide sequence ID" value="NZ_LR215032.1"/>
</dbReference>
<dbReference type="SUPFAM" id="SSF52218">
    <property type="entry name" value="Flavoproteins"/>
    <property type="match status" value="1"/>
</dbReference>
<dbReference type="PANTHER" id="PTHR43741:SF4">
    <property type="entry name" value="FMN-DEPENDENT NADH:QUINONE OXIDOREDUCTASE"/>
    <property type="match status" value="1"/>
</dbReference>